<evidence type="ECO:0000256" key="1">
    <source>
        <dbReference type="SAM" id="Coils"/>
    </source>
</evidence>
<evidence type="ECO:0000256" key="2">
    <source>
        <dbReference type="SAM" id="MobiDB-lite"/>
    </source>
</evidence>
<comment type="caution">
    <text evidence="4">The sequence shown here is derived from an EMBL/GenBank/DDBJ whole genome shotgun (WGS) entry which is preliminary data.</text>
</comment>
<feature type="compositionally biased region" description="Basic and acidic residues" evidence="2">
    <location>
        <begin position="31"/>
        <end position="55"/>
    </location>
</feature>
<organism evidence="4 5">
    <name type="scientific">Ananas comosus</name>
    <name type="common">Pineapple</name>
    <name type="synonym">Ananas ananas</name>
    <dbReference type="NCBI Taxonomy" id="4615"/>
    <lineage>
        <taxon>Eukaryota</taxon>
        <taxon>Viridiplantae</taxon>
        <taxon>Streptophyta</taxon>
        <taxon>Embryophyta</taxon>
        <taxon>Tracheophyta</taxon>
        <taxon>Spermatophyta</taxon>
        <taxon>Magnoliopsida</taxon>
        <taxon>Liliopsida</taxon>
        <taxon>Poales</taxon>
        <taxon>Bromeliaceae</taxon>
        <taxon>Bromelioideae</taxon>
        <taxon>Ananas</taxon>
    </lineage>
</organism>
<dbReference type="PANTHER" id="PTHR47347">
    <property type="entry name" value="GOLGIN CANDIDATE 5"/>
    <property type="match status" value="1"/>
</dbReference>
<dbReference type="Pfam" id="PF12325">
    <property type="entry name" value="TMF_TATA_bd"/>
    <property type="match status" value="1"/>
</dbReference>
<evidence type="ECO:0000313" key="5">
    <source>
        <dbReference type="Proteomes" id="UP000092600"/>
    </source>
</evidence>
<dbReference type="Proteomes" id="UP000092600">
    <property type="component" value="Unassembled WGS sequence"/>
</dbReference>
<accession>A0A199V2U2</accession>
<evidence type="ECO:0000313" key="4">
    <source>
        <dbReference type="EMBL" id="OAY71374.1"/>
    </source>
</evidence>
<dbReference type="InterPro" id="IPR022091">
    <property type="entry name" value="TMF_TATA-bd"/>
</dbReference>
<evidence type="ECO:0000259" key="3">
    <source>
        <dbReference type="Pfam" id="PF12325"/>
    </source>
</evidence>
<dbReference type="AlphaFoldDB" id="A0A199V2U2"/>
<keyword evidence="1" id="KW-0175">Coiled coil</keyword>
<dbReference type="EMBL" id="LSRQ01003499">
    <property type="protein sequence ID" value="OAY71374.1"/>
    <property type="molecule type" value="Genomic_DNA"/>
</dbReference>
<protein>
    <submittedName>
        <fullName evidence="4">Golgin candidate 5</fullName>
    </submittedName>
</protein>
<feature type="region of interest" description="Disordered" evidence="2">
    <location>
        <begin position="1"/>
        <end position="80"/>
    </location>
</feature>
<reference evidence="4 5" key="1">
    <citation type="journal article" date="2016" name="DNA Res.">
        <title>The draft genome of MD-2 pineapple using hybrid error correction of long reads.</title>
        <authorList>
            <person name="Redwan R.M."/>
            <person name="Saidin A."/>
            <person name="Kumar S.V."/>
        </authorList>
    </citation>
    <scope>NUCLEOTIDE SEQUENCE [LARGE SCALE GENOMIC DNA]</scope>
    <source>
        <strain evidence="5">cv. MD2</strain>
        <tissue evidence="4">Leaf</tissue>
    </source>
</reference>
<feature type="compositionally biased region" description="Polar residues" evidence="2">
    <location>
        <begin position="57"/>
        <end position="66"/>
    </location>
</feature>
<feature type="coiled-coil region" evidence="1">
    <location>
        <begin position="303"/>
        <end position="442"/>
    </location>
</feature>
<feature type="domain" description="TATA element modulatory factor 1 TATA binding" evidence="3">
    <location>
        <begin position="508"/>
        <end position="607"/>
    </location>
</feature>
<name>A0A199V2U2_ANACO</name>
<dbReference type="PANTHER" id="PTHR47347:SF2">
    <property type="entry name" value="GOLGIN CANDIDATE 5"/>
    <property type="match status" value="1"/>
</dbReference>
<dbReference type="STRING" id="4615.A0A199V2U2"/>
<gene>
    <name evidence="4" type="ORF">ACMD2_16895</name>
</gene>
<sequence length="620" mass="71159">MKNLRRKMIKFCEVSPDHDDGVDNSQVSHGVESKEISVGSRYDDANKQSDNHEESISSEQDSTSLSEPLPPANASSELAEAKADDIAKLMNENEQLKSVIEDLKRKSTDSEIDALKEEYHLRVSSLERKIRELEEEKQRLNSRLQVEETKVESIKRDKAATEKLLQETIERNQTELAAQKEFYANALNAAKEAEALAEARANSEAKIELESRLREAGEKEAMLVQTLEELRHTLTRKEQEVAAEARYLFSPYHGLSTLQASELRYNELITQVPESTRPLLRQIEAMQPIIVIFKLYRRQLLGEQKLDWRREALNSRLQEAEAKAAAAEERERSLNERLSQSSSRITVLETQITCLRTEQTQLSRSLEKERQRASESRQEYLAIKEEAATQEGRAKQLEHEIKELRTQHKKELQEATGSKELLEKELERERSAREELEKVATREAPKVVNQDLTRNYPIRKLSSAGSLNSIEESFFLQASLDSSDGFLSERRMSGESNVSQYFLKSMTPNAFEAALRQKDGELQSYMSRLASLESIRNSLAEDLVKMTEKYEKLKVEAAVLPRLRDELDALRRRHSAALELMGERDEELEELRADIVDLKEMYREQVSLLVNKMQMLSSSV</sequence>
<feature type="coiled-coil region" evidence="1">
    <location>
        <begin position="529"/>
        <end position="608"/>
    </location>
</feature>
<proteinExistence type="predicted"/>